<dbReference type="RefSeq" id="WP_130533753.1">
    <property type="nucleotide sequence ID" value="NZ_SHMG01000002.1"/>
</dbReference>
<proteinExistence type="predicted"/>
<reference evidence="2 3" key="1">
    <citation type="submission" date="2019-02" db="EMBL/GenBank/DDBJ databases">
        <title>WGS of Pseudoxanthomonas species novum from clinical isolates.</title>
        <authorList>
            <person name="Bernier A.-M."/>
            <person name="Bernard K."/>
            <person name="Vachon A."/>
        </authorList>
    </citation>
    <scope>NUCLEOTIDE SEQUENCE [LARGE SCALE GENOMIC DNA]</scope>
    <source>
        <strain evidence="2 3">NML130969</strain>
    </source>
</reference>
<dbReference type="EMBL" id="SHMG01000002">
    <property type="protein sequence ID" value="TAA45661.1"/>
    <property type="molecule type" value="Genomic_DNA"/>
</dbReference>
<sequence length="208" mass="22368">MAELALPEIEGFRAFADRLGTKPSYVTELRKAGRLVLTDDGRAVRVAASLERIQATRNPAHEGVRARHAATRGAAPADTPAVANDEAAEAAQAPTGGSIDADDLPFNSPHQMRRAKALADKEEALARKALREEQVEMGQLLVRDETLAAVADAVVMLRSRLELLPPTLAPRLAALDDEDQVRVLLRDEVEQALEELARKFAGIGRGAA</sequence>
<feature type="compositionally biased region" description="Low complexity" evidence="1">
    <location>
        <begin position="71"/>
        <end position="93"/>
    </location>
</feature>
<gene>
    <name evidence="2" type="ORF">EA655_05605</name>
</gene>
<evidence type="ECO:0008006" key="4">
    <source>
        <dbReference type="Google" id="ProtNLM"/>
    </source>
</evidence>
<evidence type="ECO:0000313" key="3">
    <source>
        <dbReference type="Proteomes" id="UP000294164"/>
    </source>
</evidence>
<protein>
    <recommendedName>
        <fullName evidence="4">Terminase small subunit</fullName>
    </recommendedName>
</protein>
<name>A0A4Q8M9E4_9GAMM</name>
<accession>A0A4Q8M9E4</accession>
<evidence type="ECO:0000256" key="1">
    <source>
        <dbReference type="SAM" id="MobiDB-lite"/>
    </source>
</evidence>
<dbReference type="AlphaFoldDB" id="A0A4Q8M9E4"/>
<evidence type="ECO:0000313" key="2">
    <source>
        <dbReference type="EMBL" id="TAA45661.1"/>
    </source>
</evidence>
<dbReference type="OrthoDB" id="6050435at2"/>
<organism evidence="2 3">
    <name type="scientific">Pseudoxanthomonas winnipegensis</name>
    <dbReference type="NCBI Taxonomy" id="2480810"/>
    <lineage>
        <taxon>Bacteria</taxon>
        <taxon>Pseudomonadati</taxon>
        <taxon>Pseudomonadota</taxon>
        <taxon>Gammaproteobacteria</taxon>
        <taxon>Lysobacterales</taxon>
        <taxon>Lysobacteraceae</taxon>
        <taxon>Pseudoxanthomonas</taxon>
    </lineage>
</organism>
<feature type="region of interest" description="Disordered" evidence="1">
    <location>
        <begin position="57"/>
        <end position="105"/>
    </location>
</feature>
<comment type="caution">
    <text evidence="2">The sequence shown here is derived from an EMBL/GenBank/DDBJ whole genome shotgun (WGS) entry which is preliminary data.</text>
</comment>
<dbReference type="Proteomes" id="UP000294164">
    <property type="component" value="Unassembled WGS sequence"/>
</dbReference>